<dbReference type="Gene3D" id="3.40.50.620">
    <property type="entry name" value="HUPs"/>
    <property type="match status" value="1"/>
</dbReference>
<evidence type="ECO:0000256" key="1">
    <source>
        <dbReference type="ARBA" id="ARBA00008791"/>
    </source>
</evidence>
<dbReference type="SUPFAM" id="SSF52402">
    <property type="entry name" value="Adenine nucleotide alpha hydrolases-like"/>
    <property type="match status" value="1"/>
</dbReference>
<evidence type="ECO:0000259" key="2">
    <source>
        <dbReference type="Pfam" id="PF00582"/>
    </source>
</evidence>
<accession>A0A6V7RAK4</accession>
<dbReference type="EMBL" id="CAJEWE010000007">
    <property type="protein sequence ID" value="CAD2074555.1"/>
    <property type="molecule type" value="Genomic_DNA"/>
</dbReference>
<keyword evidence="4" id="KW-1185">Reference proteome</keyword>
<dbReference type="Pfam" id="PF00582">
    <property type="entry name" value="Usp"/>
    <property type="match status" value="1"/>
</dbReference>
<dbReference type="AlphaFoldDB" id="A0A6V7RAK4"/>
<comment type="caution">
    <text evidence="3">The sequence shown here is derived from an EMBL/GenBank/DDBJ whole genome shotgun (WGS) entry which is preliminary data.</text>
</comment>
<dbReference type="RefSeq" id="WP_186086250.1">
    <property type="nucleotide sequence ID" value="NZ_BMDB01000002.1"/>
</dbReference>
<dbReference type="PRINTS" id="PR01438">
    <property type="entry name" value="UNVRSLSTRESS"/>
</dbReference>
<dbReference type="CDD" id="cd00293">
    <property type="entry name" value="USP-like"/>
    <property type="match status" value="1"/>
</dbReference>
<sequence length="137" mass="15440">MYKSIIIAVDDSKNARRAVKEVINFNTTNIHVTLVHVKDAKATRDSLLHTRDEISEKQEAMNWLQLSLDFLEDNDIRYEVKLIHGLVKEALLDEINNGNYDVVLIGRTGKNIIKDFIVGSVSKSIIKAANIPVLVVN</sequence>
<name>A0A6V7RAK4_9BACL</name>
<gene>
    <name evidence="3" type="ORF">JEOSCH030_00728</name>
</gene>
<evidence type="ECO:0000313" key="3">
    <source>
        <dbReference type="EMBL" id="CAD2074555.1"/>
    </source>
</evidence>
<proteinExistence type="inferred from homology"/>
<protein>
    <submittedName>
        <fullName evidence="3">Universal stress protein/MT1672</fullName>
    </submittedName>
</protein>
<organism evidence="3 4">
    <name type="scientific">Phocicoccus schoeneichii</name>
    <dbReference type="NCBI Taxonomy" id="1812261"/>
    <lineage>
        <taxon>Bacteria</taxon>
        <taxon>Bacillati</taxon>
        <taxon>Bacillota</taxon>
        <taxon>Bacilli</taxon>
        <taxon>Bacillales</taxon>
        <taxon>Salinicoccaceae</taxon>
        <taxon>Phocicoccus</taxon>
    </lineage>
</organism>
<reference evidence="3 4" key="1">
    <citation type="submission" date="2020-07" db="EMBL/GenBank/DDBJ databases">
        <authorList>
            <person name="Criscuolo A."/>
        </authorList>
    </citation>
    <scope>NUCLEOTIDE SEQUENCE [LARGE SCALE GENOMIC DNA]</scope>
    <source>
        <strain evidence="4">CIP 111030</strain>
    </source>
</reference>
<dbReference type="PANTHER" id="PTHR46268">
    <property type="entry name" value="STRESS RESPONSE PROTEIN NHAX"/>
    <property type="match status" value="1"/>
</dbReference>
<evidence type="ECO:0000313" key="4">
    <source>
        <dbReference type="Proteomes" id="UP000521032"/>
    </source>
</evidence>
<dbReference type="InterPro" id="IPR006015">
    <property type="entry name" value="Universal_stress_UspA"/>
</dbReference>
<dbReference type="Proteomes" id="UP000521032">
    <property type="component" value="Unassembled WGS sequence"/>
</dbReference>
<feature type="domain" description="UspA" evidence="2">
    <location>
        <begin position="1"/>
        <end position="136"/>
    </location>
</feature>
<comment type="similarity">
    <text evidence="1">Belongs to the universal stress protein A family.</text>
</comment>
<dbReference type="InterPro" id="IPR006016">
    <property type="entry name" value="UspA"/>
</dbReference>
<dbReference type="PANTHER" id="PTHR46268:SF6">
    <property type="entry name" value="UNIVERSAL STRESS PROTEIN UP12"/>
    <property type="match status" value="1"/>
</dbReference>
<dbReference type="InterPro" id="IPR014729">
    <property type="entry name" value="Rossmann-like_a/b/a_fold"/>
</dbReference>